<dbReference type="Proteomes" id="UP000008631">
    <property type="component" value="Chromosome"/>
</dbReference>
<reference key="1">
    <citation type="submission" date="2010-11" db="EMBL/GenBank/DDBJ databases">
        <title>The complete sequence of chromosome of Isophaera pallida ATCC 43644.</title>
        <authorList>
            <consortium name="US DOE Joint Genome Institute (JGI-PGF)"/>
            <person name="Lucas S."/>
            <person name="Copeland A."/>
            <person name="Lapidus A."/>
            <person name="Bruce D."/>
            <person name="Goodwin L."/>
            <person name="Pitluck S."/>
            <person name="Kyrpides N."/>
            <person name="Mavromatis K."/>
            <person name="Pagani I."/>
            <person name="Ivanova N."/>
            <person name="Saunders E."/>
            <person name="Brettin T."/>
            <person name="Detter J.C."/>
            <person name="Han C."/>
            <person name="Tapia R."/>
            <person name="Land M."/>
            <person name="Hauser L."/>
            <person name="Markowitz V."/>
            <person name="Cheng J.-F."/>
            <person name="Hugenholtz P."/>
            <person name="Woyke T."/>
            <person name="Wu D."/>
            <person name="Eisen J.A."/>
        </authorList>
    </citation>
    <scope>NUCLEOTIDE SEQUENCE</scope>
    <source>
        <strain>ATCC 43644</strain>
    </source>
</reference>
<keyword evidence="4" id="KW-1185">Reference proteome</keyword>
<dbReference type="EMBL" id="CP002353">
    <property type="protein sequence ID" value="ADV63021.1"/>
    <property type="molecule type" value="Genomic_DNA"/>
</dbReference>
<feature type="domain" description="dATP/dGTP diphosphohydrolase N-terminal" evidence="2">
    <location>
        <begin position="19"/>
        <end position="103"/>
    </location>
</feature>
<evidence type="ECO:0000313" key="4">
    <source>
        <dbReference type="Proteomes" id="UP000008631"/>
    </source>
</evidence>
<organism evidence="3 4">
    <name type="scientific">Isosphaera pallida (strain ATCC 43644 / DSM 9630 / IS1B)</name>
    <dbReference type="NCBI Taxonomy" id="575540"/>
    <lineage>
        <taxon>Bacteria</taxon>
        <taxon>Pseudomonadati</taxon>
        <taxon>Planctomycetota</taxon>
        <taxon>Planctomycetia</taxon>
        <taxon>Isosphaerales</taxon>
        <taxon>Isosphaeraceae</taxon>
        <taxon>Isosphaera</taxon>
    </lineage>
</organism>
<dbReference type="Pfam" id="PF18909">
    <property type="entry name" value="dGTP_diPhyd_N"/>
    <property type="match status" value="1"/>
</dbReference>
<dbReference type="AlphaFoldDB" id="E8QXH3"/>
<dbReference type="STRING" id="575540.Isop_2447"/>
<dbReference type="InterPro" id="IPR044038">
    <property type="entry name" value="dATP/dGTP_diPOhydrolase_N"/>
</dbReference>
<feature type="region of interest" description="Disordered" evidence="1">
    <location>
        <begin position="108"/>
        <end position="129"/>
    </location>
</feature>
<gene>
    <name evidence="3" type="ordered locus">Isop_2447</name>
</gene>
<name>E8QXH3_ISOPI</name>
<dbReference type="InParanoid" id="E8QXH3"/>
<dbReference type="KEGG" id="ipa:Isop_2447"/>
<evidence type="ECO:0000259" key="2">
    <source>
        <dbReference type="Pfam" id="PF18909"/>
    </source>
</evidence>
<evidence type="ECO:0000313" key="3">
    <source>
        <dbReference type="EMBL" id="ADV63021.1"/>
    </source>
</evidence>
<reference evidence="3 4" key="2">
    <citation type="journal article" date="2011" name="Stand. Genomic Sci.">
        <title>Complete genome sequence of Isosphaera pallida type strain (IS1B).</title>
        <authorList>
            <consortium name="US DOE Joint Genome Institute (JGI-PGF)"/>
            <person name="Goker M."/>
            <person name="Cleland D."/>
            <person name="Saunders E."/>
            <person name="Lapidus A."/>
            <person name="Nolan M."/>
            <person name="Lucas S."/>
            <person name="Hammon N."/>
            <person name="Deshpande S."/>
            <person name="Cheng J.F."/>
            <person name="Tapia R."/>
            <person name="Han C."/>
            <person name="Goodwin L."/>
            <person name="Pitluck S."/>
            <person name="Liolios K."/>
            <person name="Pagani I."/>
            <person name="Ivanova N."/>
            <person name="Mavromatis K."/>
            <person name="Pati A."/>
            <person name="Chen A."/>
            <person name="Palaniappan K."/>
            <person name="Land M."/>
            <person name="Hauser L."/>
            <person name="Chang Y.J."/>
            <person name="Jeffries C.D."/>
            <person name="Detter J.C."/>
            <person name="Beck B."/>
            <person name="Woyke T."/>
            <person name="Bristow J."/>
            <person name="Eisen J.A."/>
            <person name="Markowitz V."/>
            <person name="Hugenholtz P."/>
            <person name="Kyrpides N.C."/>
            <person name="Klenk H.P."/>
        </authorList>
    </citation>
    <scope>NUCLEOTIDE SEQUENCE [LARGE SCALE GENOMIC DNA]</scope>
    <source>
        <strain evidence="4">ATCC 43644 / DSM 9630 / IS1B</strain>
    </source>
</reference>
<sequence>MRDYSLHDSGERQQFATGAVRDRQAGKGRFDLLPPLAMNRLARHFEKGAAKYGDRNWERGIPLSRFLDSALRHLFAYLAGRDDEDHLVAAAWNLLAALETDARAAGGRLPPELVDIGPQRPDGTKEAEA</sequence>
<evidence type="ECO:0000256" key="1">
    <source>
        <dbReference type="SAM" id="MobiDB-lite"/>
    </source>
</evidence>
<dbReference type="eggNOG" id="ENOG5033M9R">
    <property type="taxonomic scope" value="Bacteria"/>
</dbReference>
<dbReference type="RefSeq" id="WP_013565309.1">
    <property type="nucleotide sequence ID" value="NC_014962.1"/>
</dbReference>
<proteinExistence type="predicted"/>
<protein>
    <recommendedName>
        <fullName evidence="2">dATP/dGTP diphosphohydrolase N-terminal domain-containing protein</fullName>
    </recommendedName>
</protein>
<dbReference type="HOGENOM" id="CLU_168205_0_0_0"/>
<accession>E8QXH3</accession>